<gene>
    <name evidence="1" type="ORF">K504DRAFT_473039</name>
</gene>
<name>A0A6G1KN38_9PLEO</name>
<reference evidence="1" key="1">
    <citation type="journal article" date="2020" name="Stud. Mycol.">
        <title>101 Dothideomycetes genomes: a test case for predicting lifestyles and emergence of pathogens.</title>
        <authorList>
            <person name="Haridas S."/>
            <person name="Albert R."/>
            <person name="Binder M."/>
            <person name="Bloem J."/>
            <person name="Labutti K."/>
            <person name="Salamov A."/>
            <person name="Andreopoulos B."/>
            <person name="Baker S."/>
            <person name="Barry K."/>
            <person name="Bills G."/>
            <person name="Bluhm B."/>
            <person name="Cannon C."/>
            <person name="Castanera R."/>
            <person name="Culley D."/>
            <person name="Daum C."/>
            <person name="Ezra D."/>
            <person name="Gonzalez J."/>
            <person name="Henrissat B."/>
            <person name="Kuo A."/>
            <person name="Liang C."/>
            <person name="Lipzen A."/>
            <person name="Lutzoni F."/>
            <person name="Magnuson J."/>
            <person name="Mondo S."/>
            <person name="Nolan M."/>
            <person name="Ohm R."/>
            <person name="Pangilinan J."/>
            <person name="Park H.-J."/>
            <person name="Ramirez L."/>
            <person name="Alfaro M."/>
            <person name="Sun H."/>
            <person name="Tritt A."/>
            <person name="Yoshinaga Y."/>
            <person name="Zwiers L.-H."/>
            <person name="Turgeon B."/>
            <person name="Goodwin S."/>
            <person name="Spatafora J."/>
            <person name="Crous P."/>
            <person name="Grigoriev I."/>
        </authorList>
    </citation>
    <scope>NUCLEOTIDE SEQUENCE</scope>
    <source>
        <strain evidence="1">CBS 279.74</strain>
    </source>
</reference>
<sequence length="243" mass="27408">MNTIAPAPKIRKLPPGKRVVGVLIGLLGGAALNASLGYSTFTFYARKTTFVPYDTTSPDLQTPLFKKHNPHGNPPGCIDHAVRTVPLSKLKTIDQAELTRDFCRGVWGGIGYAYQRRFLEKKYKALPGREDHLWSREELGNAEYEKGTKITDHFEVVEKTPEKIVVRCGDSPLEAGPRPSDGLFSMEVTKDEQAQTATFHLKSVFVNTTPEGKDNQPLPWHFQFLHRLYTKLWMETAVRKLVK</sequence>
<organism evidence="1 2">
    <name type="scientific">Pleomassaria siparia CBS 279.74</name>
    <dbReference type="NCBI Taxonomy" id="1314801"/>
    <lineage>
        <taxon>Eukaryota</taxon>
        <taxon>Fungi</taxon>
        <taxon>Dikarya</taxon>
        <taxon>Ascomycota</taxon>
        <taxon>Pezizomycotina</taxon>
        <taxon>Dothideomycetes</taxon>
        <taxon>Pleosporomycetidae</taxon>
        <taxon>Pleosporales</taxon>
        <taxon>Pleomassariaceae</taxon>
        <taxon>Pleomassaria</taxon>
    </lineage>
</organism>
<evidence type="ECO:0000313" key="2">
    <source>
        <dbReference type="Proteomes" id="UP000799428"/>
    </source>
</evidence>
<dbReference type="EMBL" id="MU005765">
    <property type="protein sequence ID" value="KAF2713811.1"/>
    <property type="molecule type" value="Genomic_DNA"/>
</dbReference>
<proteinExistence type="predicted"/>
<accession>A0A6G1KN38</accession>
<evidence type="ECO:0000313" key="1">
    <source>
        <dbReference type="EMBL" id="KAF2713811.1"/>
    </source>
</evidence>
<evidence type="ECO:0008006" key="3">
    <source>
        <dbReference type="Google" id="ProtNLM"/>
    </source>
</evidence>
<dbReference type="OrthoDB" id="4436466at2759"/>
<dbReference type="AlphaFoldDB" id="A0A6G1KN38"/>
<keyword evidence="2" id="KW-1185">Reference proteome</keyword>
<dbReference type="Proteomes" id="UP000799428">
    <property type="component" value="Unassembled WGS sequence"/>
</dbReference>
<protein>
    <recommendedName>
        <fullName evidence="3">DUF1990 domain-containing protein</fullName>
    </recommendedName>
</protein>